<evidence type="ECO:0000259" key="1">
    <source>
        <dbReference type="Pfam" id="PF14111"/>
    </source>
</evidence>
<evidence type="ECO:0000313" key="2">
    <source>
        <dbReference type="EMBL" id="CAH9119202.1"/>
    </source>
</evidence>
<organism evidence="2 3">
    <name type="scientific">Cuscuta europaea</name>
    <name type="common">European dodder</name>
    <dbReference type="NCBI Taxonomy" id="41803"/>
    <lineage>
        <taxon>Eukaryota</taxon>
        <taxon>Viridiplantae</taxon>
        <taxon>Streptophyta</taxon>
        <taxon>Embryophyta</taxon>
        <taxon>Tracheophyta</taxon>
        <taxon>Spermatophyta</taxon>
        <taxon>Magnoliopsida</taxon>
        <taxon>eudicotyledons</taxon>
        <taxon>Gunneridae</taxon>
        <taxon>Pentapetalae</taxon>
        <taxon>asterids</taxon>
        <taxon>lamiids</taxon>
        <taxon>Solanales</taxon>
        <taxon>Convolvulaceae</taxon>
        <taxon>Cuscuteae</taxon>
        <taxon>Cuscuta</taxon>
        <taxon>Cuscuta subgen. Cuscuta</taxon>
    </lineage>
</organism>
<feature type="domain" description="DUF4283" evidence="1">
    <location>
        <begin position="50"/>
        <end position="109"/>
    </location>
</feature>
<gene>
    <name evidence="2" type="ORF">CEURO_LOCUS22218</name>
</gene>
<reference evidence="2" key="1">
    <citation type="submission" date="2022-07" db="EMBL/GenBank/DDBJ databases">
        <authorList>
            <person name="Macas J."/>
            <person name="Novak P."/>
            <person name="Neumann P."/>
        </authorList>
    </citation>
    <scope>NUCLEOTIDE SEQUENCE</scope>
</reference>
<comment type="caution">
    <text evidence="2">The sequence shown here is derived from an EMBL/GenBank/DDBJ whole genome shotgun (WGS) entry which is preliminary data.</text>
</comment>
<name>A0A9P0ZXV7_CUSEU</name>
<sequence>MISIDEEENRGLVLAADPIENSDVTTEGFNLADVARVVSDKRVRAVSFCQTMAMVWQPVKGVSINEIEDSKFLLQFYHEGDLNRVVEEGPWSFEQNLVVIKRLGRTEKPLKVPLDHADFWVQVHNLPLSYMTARATRGIANSDEIACASG</sequence>
<accession>A0A9P0ZXV7</accession>
<dbReference type="EMBL" id="CAMAPE010000079">
    <property type="protein sequence ID" value="CAH9119202.1"/>
    <property type="molecule type" value="Genomic_DNA"/>
</dbReference>
<keyword evidence="3" id="KW-1185">Reference proteome</keyword>
<proteinExistence type="predicted"/>
<dbReference type="Proteomes" id="UP001152484">
    <property type="component" value="Unassembled WGS sequence"/>
</dbReference>
<dbReference type="Pfam" id="PF14111">
    <property type="entry name" value="DUF4283"/>
    <property type="match status" value="1"/>
</dbReference>
<protein>
    <recommendedName>
        <fullName evidence="1">DUF4283 domain-containing protein</fullName>
    </recommendedName>
</protein>
<dbReference type="PANTHER" id="PTHR31286:SF183">
    <property type="entry name" value="CCHC-TYPE DOMAIN-CONTAINING PROTEIN"/>
    <property type="match status" value="1"/>
</dbReference>
<dbReference type="InterPro" id="IPR025558">
    <property type="entry name" value="DUF4283"/>
</dbReference>
<dbReference type="AlphaFoldDB" id="A0A9P0ZXV7"/>
<evidence type="ECO:0000313" key="3">
    <source>
        <dbReference type="Proteomes" id="UP001152484"/>
    </source>
</evidence>
<dbReference type="InterPro" id="IPR040256">
    <property type="entry name" value="At4g02000-like"/>
</dbReference>
<dbReference type="PANTHER" id="PTHR31286">
    <property type="entry name" value="GLYCINE-RICH CELL WALL STRUCTURAL PROTEIN 1.8-LIKE"/>
    <property type="match status" value="1"/>
</dbReference>
<dbReference type="OrthoDB" id="1101998at2759"/>